<dbReference type="AlphaFoldDB" id="A0A2U2DBQ4"/>
<evidence type="ECO:0000313" key="1">
    <source>
        <dbReference type="EMBL" id="PWE46737.1"/>
    </source>
</evidence>
<name>A0A2U2DBQ4_9PSED</name>
<protein>
    <submittedName>
        <fullName evidence="1">Uncharacterized protein</fullName>
    </submittedName>
</protein>
<dbReference type="EMBL" id="QFAW01000007">
    <property type="protein sequence ID" value="PWE46737.1"/>
    <property type="molecule type" value="Genomic_DNA"/>
</dbReference>
<proteinExistence type="predicted"/>
<comment type="caution">
    <text evidence="1">The sequence shown here is derived from an EMBL/GenBank/DDBJ whole genome shotgun (WGS) entry which is preliminary data.</text>
</comment>
<reference evidence="1 2" key="1">
    <citation type="submission" date="2018-05" db="EMBL/GenBank/DDBJ databases">
        <title>Genome sequences of two Antarctic strains of Pseudomonas prosekii: insights into adaptation to extreme conditions.</title>
        <authorList>
            <person name="Snopkova K."/>
            <person name="Dufkova K."/>
            <person name="Cejkova D."/>
            <person name="Sedlacek I."/>
            <person name="Smajs D."/>
        </authorList>
    </citation>
    <scope>NUCLEOTIDE SEQUENCE [LARGE SCALE GENOMIC DNA]</scope>
    <source>
        <strain evidence="1 2">P2673</strain>
    </source>
</reference>
<sequence length="83" mass="8769">MMMSGFLLPTRCTKPCSSCRACEAAFGCAAVVIVLRDYDDFVAERSLAGSAAATDFDGVRRGLSALHLCAATPRLRPSRPSTA</sequence>
<dbReference type="OrthoDB" id="7039368at2"/>
<organism evidence="1 2">
    <name type="scientific">Pseudomonas prosekii</name>
    <dbReference type="NCBI Taxonomy" id="1148509"/>
    <lineage>
        <taxon>Bacteria</taxon>
        <taxon>Pseudomonadati</taxon>
        <taxon>Pseudomonadota</taxon>
        <taxon>Gammaproteobacteria</taxon>
        <taxon>Pseudomonadales</taxon>
        <taxon>Pseudomonadaceae</taxon>
        <taxon>Pseudomonas</taxon>
    </lineage>
</organism>
<accession>A0A2U2DBQ4</accession>
<gene>
    <name evidence="1" type="ORF">C9I49_07315</name>
</gene>
<evidence type="ECO:0000313" key="2">
    <source>
        <dbReference type="Proteomes" id="UP000245056"/>
    </source>
</evidence>
<dbReference type="Proteomes" id="UP000245056">
    <property type="component" value="Unassembled WGS sequence"/>
</dbReference>